<sequence length="100" mass="11605">IYIPEKKMSSRAFKRAANKEDSLSLKHVNDDSEEIINDSDHEHPKKNLFDLLNEENEETENVDQNSENENINSDKKTKSGKKVEEMNDLELDSLIREVSE</sequence>
<feature type="non-terminal residue" evidence="2">
    <location>
        <position position="1"/>
    </location>
</feature>
<feature type="compositionally biased region" description="Polar residues" evidence="1">
    <location>
        <begin position="62"/>
        <end position="71"/>
    </location>
</feature>
<dbReference type="EMBL" id="CAJVPZ010058528">
    <property type="protein sequence ID" value="CAG8788110.1"/>
    <property type="molecule type" value="Genomic_DNA"/>
</dbReference>
<evidence type="ECO:0000313" key="2">
    <source>
        <dbReference type="EMBL" id="CAG8788110.1"/>
    </source>
</evidence>
<feature type="compositionally biased region" description="Basic and acidic residues" evidence="1">
    <location>
        <begin position="72"/>
        <end position="85"/>
    </location>
</feature>
<name>A0A9N9JLQ0_9GLOM</name>
<dbReference type="AlphaFoldDB" id="A0A9N9JLQ0"/>
<organism evidence="2 3">
    <name type="scientific">Racocetra fulgida</name>
    <dbReference type="NCBI Taxonomy" id="60492"/>
    <lineage>
        <taxon>Eukaryota</taxon>
        <taxon>Fungi</taxon>
        <taxon>Fungi incertae sedis</taxon>
        <taxon>Mucoromycota</taxon>
        <taxon>Glomeromycotina</taxon>
        <taxon>Glomeromycetes</taxon>
        <taxon>Diversisporales</taxon>
        <taxon>Gigasporaceae</taxon>
        <taxon>Racocetra</taxon>
    </lineage>
</organism>
<keyword evidence="3" id="KW-1185">Reference proteome</keyword>
<proteinExistence type="predicted"/>
<evidence type="ECO:0000256" key="1">
    <source>
        <dbReference type="SAM" id="MobiDB-lite"/>
    </source>
</evidence>
<gene>
    <name evidence="2" type="ORF">RFULGI_LOCUS16466</name>
</gene>
<dbReference type="Proteomes" id="UP000789396">
    <property type="component" value="Unassembled WGS sequence"/>
</dbReference>
<feature type="region of interest" description="Disordered" evidence="1">
    <location>
        <begin position="1"/>
        <end position="25"/>
    </location>
</feature>
<dbReference type="OrthoDB" id="205993at2759"/>
<evidence type="ECO:0000313" key="3">
    <source>
        <dbReference type="Proteomes" id="UP000789396"/>
    </source>
</evidence>
<feature type="non-terminal residue" evidence="2">
    <location>
        <position position="100"/>
    </location>
</feature>
<feature type="region of interest" description="Disordered" evidence="1">
    <location>
        <begin position="56"/>
        <end position="100"/>
    </location>
</feature>
<protein>
    <submittedName>
        <fullName evidence="2">4888_t:CDS:1</fullName>
    </submittedName>
</protein>
<reference evidence="2" key="1">
    <citation type="submission" date="2021-06" db="EMBL/GenBank/DDBJ databases">
        <authorList>
            <person name="Kallberg Y."/>
            <person name="Tangrot J."/>
            <person name="Rosling A."/>
        </authorList>
    </citation>
    <scope>NUCLEOTIDE SEQUENCE</scope>
    <source>
        <strain evidence="2">IN212</strain>
    </source>
</reference>
<comment type="caution">
    <text evidence="2">The sequence shown here is derived from an EMBL/GenBank/DDBJ whole genome shotgun (WGS) entry which is preliminary data.</text>
</comment>
<accession>A0A9N9JLQ0</accession>